<evidence type="ECO:0000256" key="1">
    <source>
        <dbReference type="ARBA" id="ARBA00010617"/>
    </source>
</evidence>
<sequence>MFPVTTLDPAPWYHQMRTKNPVYFDPDFTFFYGAKGGWQLYTYDDVKWALSDYETFSSEYLPTSGDDLLGASIFATDPPRHRKVRALVTKAFSPATISRMEAWLYEQCHQLIAPLLPSGEMDFVSAFAAPLPSLVISRLIGVPKESSPQVTIWTKTLTGDPTAIGMEIYYQTMREMSAFLSQLIVERAAHPQEDLITDLLLAEVDGEKLTDKEILATCITLLGAGTETTESWLTTALHLFIQHPALQKHLATHSADLPKALTEALRFRSPVIAMPRRATRDITLRGQTIKAGSLVNLCIAAANLDPAAFPNPDTFDINRDNSRILSFGHGIHYCIGSVLAKLEARIAFEVLFKHMQHIQVKPGTTIVRTPSTLVYSYQELPIIFDLPSL</sequence>
<evidence type="ECO:0000313" key="8">
    <source>
        <dbReference type="EMBL" id="NML39954.1"/>
    </source>
</evidence>
<dbReference type="Proteomes" id="UP000583266">
    <property type="component" value="Unassembled WGS sequence"/>
</dbReference>
<evidence type="ECO:0000256" key="7">
    <source>
        <dbReference type="RuleBase" id="RU000461"/>
    </source>
</evidence>
<keyword evidence="5 7" id="KW-0408">Iron</keyword>
<evidence type="ECO:0000256" key="5">
    <source>
        <dbReference type="ARBA" id="ARBA00023004"/>
    </source>
</evidence>
<accession>A0A848GNG4</accession>
<evidence type="ECO:0000256" key="4">
    <source>
        <dbReference type="ARBA" id="ARBA00023002"/>
    </source>
</evidence>
<keyword evidence="4 7" id="KW-0560">Oxidoreductase</keyword>
<comment type="caution">
    <text evidence="8">The sequence shown here is derived from an EMBL/GenBank/DDBJ whole genome shotgun (WGS) entry which is preliminary data.</text>
</comment>
<keyword evidence="3 7" id="KW-0479">Metal-binding</keyword>
<dbReference type="PROSITE" id="PS00086">
    <property type="entry name" value="CYTOCHROME_P450"/>
    <property type="match status" value="1"/>
</dbReference>
<dbReference type="SUPFAM" id="SSF48264">
    <property type="entry name" value="Cytochrome P450"/>
    <property type="match status" value="1"/>
</dbReference>
<protein>
    <submittedName>
        <fullName evidence="8">Cytochrome P450</fullName>
    </submittedName>
</protein>
<dbReference type="RefSeq" id="WP_169227002.1">
    <property type="nucleotide sequence ID" value="NZ_JABBGC010000002.1"/>
</dbReference>
<gene>
    <name evidence="8" type="ORF">HHL17_22325</name>
</gene>
<dbReference type="Gene3D" id="1.10.630.10">
    <property type="entry name" value="Cytochrome P450"/>
    <property type="match status" value="1"/>
</dbReference>
<dbReference type="PRINTS" id="PR00385">
    <property type="entry name" value="P450"/>
</dbReference>
<keyword evidence="6 7" id="KW-0503">Monooxygenase</keyword>
<dbReference type="PANTHER" id="PTHR46696:SF1">
    <property type="entry name" value="CYTOCHROME P450 YJIB-RELATED"/>
    <property type="match status" value="1"/>
</dbReference>
<dbReference type="Pfam" id="PF00067">
    <property type="entry name" value="p450"/>
    <property type="match status" value="2"/>
</dbReference>
<dbReference type="FunFam" id="1.10.630.10:FF:000018">
    <property type="entry name" value="Cytochrome P450 monooxygenase"/>
    <property type="match status" value="1"/>
</dbReference>
<dbReference type="AlphaFoldDB" id="A0A848GNG4"/>
<evidence type="ECO:0000256" key="6">
    <source>
        <dbReference type="ARBA" id="ARBA00023033"/>
    </source>
</evidence>
<dbReference type="InterPro" id="IPR002397">
    <property type="entry name" value="Cyt_P450_B"/>
</dbReference>
<organism evidence="8 9">
    <name type="scientific">Chitinophaga fulva</name>
    <dbReference type="NCBI Taxonomy" id="2728842"/>
    <lineage>
        <taxon>Bacteria</taxon>
        <taxon>Pseudomonadati</taxon>
        <taxon>Bacteroidota</taxon>
        <taxon>Chitinophagia</taxon>
        <taxon>Chitinophagales</taxon>
        <taxon>Chitinophagaceae</taxon>
        <taxon>Chitinophaga</taxon>
    </lineage>
</organism>
<reference evidence="8 9" key="1">
    <citation type="submission" date="2020-04" db="EMBL/GenBank/DDBJ databases">
        <title>Chitinophaga sp. G-6-1-13 sp. nov., isolated from soil.</title>
        <authorList>
            <person name="Dahal R.H."/>
            <person name="Chaudhary D.K."/>
        </authorList>
    </citation>
    <scope>NUCLEOTIDE SEQUENCE [LARGE SCALE GENOMIC DNA]</scope>
    <source>
        <strain evidence="8 9">G-6-1-13</strain>
    </source>
</reference>
<keyword evidence="9" id="KW-1185">Reference proteome</keyword>
<dbReference type="GO" id="GO:0005506">
    <property type="term" value="F:iron ion binding"/>
    <property type="evidence" value="ECO:0007669"/>
    <property type="project" value="InterPro"/>
</dbReference>
<dbReference type="PANTHER" id="PTHR46696">
    <property type="entry name" value="P450, PUTATIVE (EUROFUNG)-RELATED"/>
    <property type="match status" value="1"/>
</dbReference>
<comment type="similarity">
    <text evidence="1 7">Belongs to the cytochrome P450 family.</text>
</comment>
<dbReference type="GO" id="GO:0016705">
    <property type="term" value="F:oxidoreductase activity, acting on paired donors, with incorporation or reduction of molecular oxygen"/>
    <property type="evidence" value="ECO:0007669"/>
    <property type="project" value="InterPro"/>
</dbReference>
<name>A0A848GNG4_9BACT</name>
<dbReference type="EMBL" id="JABBGC010000002">
    <property type="protein sequence ID" value="NML39954.1"/>
    <property type="molecule type" value="Genomic_DNA"/>
</dbReference>
<dbReference type="InterPro" id="IPR001128">
    <property type="entry name" value="Cyt_P450"/>
</dbReference>
<dbReference type="InterPro" id="IPR036396">
    <property type="entry name" value="Cyt_P450_sf"/>
</dbReference>
<dbReference type="GO" id="GO:0004497">
    <property type="term" value="F:monooxygenase activity"/>
    <property type="evidence" value="ECO:0007669"/>
    <property type="project" value="UniProtKB-KW"/>
</dbReference>
<dbReference type="GO" id="GO:0020037">
    <property type="term" value="F:heme binding"/>
    <property type="evidence" value="ECO:0007669"/>
    <property type="project" value="InterPro"/>
</dbReference>
<dbReference type="PRINTS" id="PR00359">
    <property type="entry name" value="BP450"/>
</dbReference>
<evidence type="ECO:0000256" key="2">
    <source>
        <dbReference type="ARBA" id="ARBA00022617"/>
    </source>
</evidence>
<evidence type="ECO:0000313" key="9">
    <source>
        <dbReference type="Proteomes" id="UP000583266"/>
    </source>
</evidence>
<proteinExistence type="inferred from homology"/>
<dbReference type="InterPro" id="IPR017972">
    <property type="entry name" value="Cyt_P450_CS"/>
</dbReference>
<keyword evidence="2 7" id="KW-0349">Heme</keyword>
<evidence type="ECO:0000256" key="3">
    <source>
        <dbReference type="ARBA" id="ARBA00022723"/>
    </source>
</evidence>